<name>A0ACC3NGI1_9PEZI</name>
<organism evidence="1 2">
    <name type="scientific">Vermiconidia calcicola</name>
    <dbReference type="NCBI Taxonomy" id="1690605"/>
    <lineage>
        <taxon>Eukaryota</taxon>
        <taxon>Fungi</taxon>
        <taxon>Dikarya</taxon>
        <taxon>Ascomycota</taxon>
        <taxon>Pezizomycotina</taxon>
        <taxon>Dothideomycetes</taxon>
        <taxon>Dothideomycetidae</taxon>
        <taxon>Mycosphaerellales</taxon>
        <taxon>Extremaceae</taxon>
        <taxon>Vermiconidia</taxon>
    </lineage>
</organism>
<dbReference type="EMBL" id="JAUTXU010000041">
    <property type="protein sequence ID" value="KAK3716631.1"/>
    <property type="molecule type" value="Genomic_DNA"/>
</dbReference>
<accession>A0ACC3NGI1</accession>
<keyword evidence="2" id="KW-1185">Reference proteome</keyword>
<comment type="caution">
    <text evidence="1">The sequence shown here is derived from an EMBL/GenBank/DDBJ whole genome shotgun (WGS) entry which is preliminary data.</text>
</comment>
<gene>
    <name evidence="1" type="ORF">LTR37_006261</name>
</gene>
<dbReference type="Proteomes" id="UP001281147">
    <property type="component" value="Unassembled WGS sequence"/>
</dbReference>
<proteinExistence type="predicted"/>
<evidence type="ECO:0000313" key="1">
    <source>
        <dbReference type="EMBL" id="KAK3716631.1"/>
    </source>
</evidence>
<sequence length="166" mass="19003">MSSKTEQALEYDHRPTDEHEETTERPLPPPDAGVQPWLQVIAGYFLMFNAWNTVMSYGTFQTYYTVDKWLHGSNTSASTLAWIGSIQNSLLLFENALSGKYFDGGWYREMTYAGTFLVVFGLMMISLVTQYWQGLLAQGICVGLGLDWYRFPHSLYLARSSRRKEA</sequence>
<evidence type="ECO:0000313" key="2">
    <source>
        <dbReference type="Proteomes" id="UP001281147"/>
    </source>
</evidence>
<reference evidence="1" key="1">
    <citation type="submission" date="2023-07" db="EMBL/GenBank/DDBJ databases">
        <title>Black Yeasts Isolated from many extreme environments.</title>
        <authorList>
            <person name="Coleine C."/>
            <person name="Stajich J.E."/>
            <person name="Selbmann L."/>
        </authorList>
    </citation>
    <scope>NUCLEOTIDE SEQUENCE</scope>
    <source>
        <strain evidence="1">CCFEE 5714</strain>
    </source>
</reference>
<protein>
    <submittedName>
        <fullName evidence="1">Uncharacterized protein</fullName>
    </submittedName>
</protein>